<reference evidence="2 3" key="1">
    <citation type="submission" date="2018-03" db="EMBL/GenBank/DDBJ databases">
        <title>Cross-interface Injection: A General Nanoliter Liquid Handling Method Applied to Single Cells Genome Amplification Automated Nanoliter Liquid Handling Applied to Single Cell Multiple Displacement Amplification.</title>
        <authorList>
            <person name="Yun J."/>
            <person name="Xu P."/>
            <person name="Xu J."/>
            <person name="Dai X."/>
            <person name="Wang Y."/>
            <person name="Zheng X."/>
            <person name="Cao C."/>
            <person name="Yi Q."/>
            <person name="Zhu Y."/>
            <person name="Wang L."/>
            <person name="Dong Z."/>
            <person name="Huang Y."/>
            <person name="Huang L."/>
            <person name="Du W."/>
        </authorList>
    </citation>
    <scope>NUCLEOTIDE SEQUENCE [LARGE SCALE GENOMIC DNA]</scope>
    <source>
        <strain evidence="2 3">Z-D1-2</strain>
    </source>
</reference>
<dbReference type="PANTHER" id="PTHR22617:SF23">
    <property type="entry name" value="CHEMOTAXIS PROTEIN CHEW"/>
    <property type="match status" value="1"/>
</dbReference>
<dbReference type="SUPFAM" id="SSF50341">
    <property type="entry name" value="CheW-like"/>
    <property type="match status" value="1"/>
</dbReference>
<accession>A0A2T4DU46</accession>
<dbReference type="GO" id="GO:0007165">
    <property type="term" value="P:signal transduction"/>
    <property type="evidence" value="ECO:0007669"/>
    <property type="project" value="InterPro"/>
</dbReference>
<name>A0A2T4DU46_9BACT</name>
<dbReference type="AlphaFoldDB" id="A0A2T4DU46"/>
<dbReference type="PANTHER" id="PTHR22617">
    <property type="entry name" value="CHEMOTAXIS SENSOR HISTIDINE KINASE-RELATED"/>
    <property type="match status" value="1"/>
</dbReference>
<dbReference type="Gene3D" id="2.40.50.180">
    <property type="entry name" value="CheA-289, Domain 4"/>
    <property type="match status" value="1"/>
</dbReference>
<evidence type="ECO:0000313" key="3">
    <source>
        <dbReference type="Proteomes" id="UP000240608"/>
    </source>
</evidence>
<proteinExistence type="predicted"/>
<sequence length="167" mass="18906">MNSSEKKIGHFIILHLGKDQFAINVMKVKEILELSKITEVPESPHYLRGIVNLRGSLLSVVDLRAKFGLEVVEDTPKTRIVVLDIESKQEHFTVGVIVDQVTDVIEFDEAQIQIPTDMEDYKKAAYIKGMMHIQEDFIMLIDIDKVFSSSEASLFGENTLPEDVAEE</sequence>
<dbReference type="EMBL" id="PYVU01000017">
    <property type="protein sequence ID" value="PTB97330.1"/>
    <property type="molecule type" value="Genomic_DNA"/>
</dbReference>
<dbReference type="PROSITE" id="PS50851">
    <property type="entry name" value="CHEW"/>
    <property type="match status" value="1"/>
</dbReference>
<dbReference type="SMART" id="SM00260">
    <property type="entry name" value="CheW"/>
    <property type="match status" value="1"/>
</dbReference>
<gene>
    <name evidence="2" type="ORF">C9994_03345</name>
</gene>
<dbReference type="InterPro" id="IPR002545">
    <property type="entry name" value="CheW-lke_dom"/>
</dbReference>
<dbReference type="InterPro" id="IPR039315">
    <property type="entry name" value="CheW"/>
</dbReference>
<evidence type="ECO:0000259" key="1">
    <source>
        <dbReference type="PROSITE" id="PS50851"/>
    </source>
</evidence>
<comment type="caution">
    <text evidence="2">The sequence shown here is derived from an EMBL/GenBank/DDBJ whole genome shotgun (WGS) entry which is preliminary data.</text>
</comment>
<dbReference type="GO" id="GO:0006935">
    <property type="term" value="P:chemotaxis"/>
    <property type="evidence" value="ECO:0007669"/>
    <property type="project" value="InterPro"/>
</dbReference>
<dbReference type="GO" id="GO:0005829">
    <property type="term" value="C:cytosol"/>
    <property type="evidence" value="ECO:0007669"/>
    <property type="project" value="TreeGrafter"/>
</dbReference>
<dbReference type="Pfam" id="PF01584">
    <property type="entry name" value="CheW"/>
    <property type="match status" value="1"/>
</dbReference>
<protein>
    <submittedName>
        <fullName evidence="2">Chemotaxis protein CheW</fullName>
    </submittedName>
</protein>
<evidence type="ECO:0000313" key="2">
    <source>
        <dbReference type="EMBL" id="PTB97330.1"/>
    </source>
</evidence>
<dbReference type="InterPro" id="IPR036061">
    <property type="entry name" value="CheW-like_dom_sf"/>
</dbReference>
<dbReference type="Proteomes" id="UP000240608">
    <property type="component" value="Unassembled WGS sequence"/>
</dbReference>
<dbReference type="Gene3D" id="2.30.30.40">
    <property type="entry name" value="SH3 Domains"/>
    <property type="match status" value="1"/>
</dbReference>
<organism evidence="2 3">
    <name type="scientific">Marivirga lumbricoides</name>
    <dbReference type="NCBI Taxonomy" id="1046115"/>
    <lineage>
        <taxon>Bacteria</taxon>
        <taxon>Pseudomonadati</taxon>
        <taxon>Bacteroidota</taxon>
        <taxon>Cytophagia</taxon>
        <taxon>Cytophagales</taxon>
        <taxon>Marivirgaceae</taxon>
        <taxon>Marivirga</taxon>
    </lineage>
</organism>
<feature type="domain" description="CheW-like" evidence="1">
    <location>
        <begin position="8"/>
        <end position="152"/>
    </location>
</feature>